<evidence type="ECO:0008006" key="9">
    <source>
        <dbReference type="Google" id="ProtNLM"/>
    </source>
</evidence>
<dbReference type="RefSeq" id="WP_189103280.1">
    <property type="nucleotide sequence ID" value="NZ_BMQO01000021.1"/>
</dbReference>
<dbReference type="Gene3D" id="3.40.50.300">
    <property type="entry name" value="P-loop containing nucleotide triphosphate hydrolases"/>
    <property type="match status" value="2"/>
</dbReference>
<evidence type="ECO:0000256" key="4">
    <source>
        <dbReference type="ARBA" id="ARBA00022840"/>
    </source>
</evidence>
<dbReference type="PROSITE" id="PS51192">
    <property type="entry name" value="HELICASE_ATP_BIND_1"/>
    <property type="match status" value="1"/>
</dbReference>
<keyword evidence="2" id="KW-0378">Hydrolase</keyword>
<evidence type="ECO:0000256" key="2">
    <source>
        <dbReference type="ARBA" id="ARBA00022801"/>
    </source>
</evidence>
<dbReference type="PROSITE" id="PS51194">
    <property type="entry name" value="HELICASE_CTER"/>
    <property type="match status" value="1"/>
</dbReference>
<sequence>MTATPLLDPFWAAALDTLIPGAHLQPAQRAALDAGLLDSAARRNFIVSAPTNAGKTLIGDLACLDALRRGARAVLLEPLRALAQEKHDEWTARRPALAELLGRDVHVTLSTGDYRLEDERFTDLPGQGELVIATPEKLEALLRRPEHAPWFADVDVVVVDEAHLLSSRHRGPTLELLLSRLRALPTPPRFVLLSGTVGDTAAAEAWLQPCEVIRVTERTTPLTLDVLTVPEASPDTGKGAGGVDAVVTAWLQEALAAPQHRALVFVYQTASAGKLARTLEQTLGAGVARAYHAQLPRAQRDATKTAFLNGECRVIVTTTALAMGLNLPCSHVLVRDATFPGAGRVEVDVLLQMLGRAGRGTQAGTGVVTVRATDAWGTEELRQALKSPQFPPLRSAFETLDPSDRRPAEQITATLLAAHREPVPATALESILRHSLGGPQLAGQLRGALMSLERQKLAYRAPVPDTQSGAAAQYALTWLGRQAVRAVLPLPIAAGYAQLLRDLMETEPDDHLLEHWRPMDTLLLLNLLSDRPPNLGWRWSEALASSVDAWCEQFGAQAPQLYAFIRGVGGTSRAGELLGSLGLPLPPGRRGEPEARKLAYQALARAAILYERSRGRSLEDTQRRWGIRNLAGVEERWRDEMLWLLGGVSEVLDPPGYVYHLRERCHADTVRLKRVKASLIRQRQQTWALSEGLKRCSPLGALLDDIRRNQLGRGPRIGVGSIQKLEAAGITDIAGLLPLSEDDLHGLGLRRDFARQLLRYLQRRRTA</sequence>
<dbReference type="InterPro" id="IPR027417">
    <property type="entry name" value="P-loop_NTPase"/>
</dbReference>
<proteinExistence type="predicted"/>
<dbReference type="PANTHER" id="PTHR47961:SF10">
    <property type="entry name" value="ATP-DEPENDENT DNA HELICASE HEL308"/>
    <property type="match status" value="1"/>
</dbReference>
<dbReference type="InterPro" id="IPR011545">
    <property type="entry name" value="DEAD/DEAH_box_helicase_dom"/>
</dbReference>
<evidence type="ECO:0000259" key="5">
    <source>
        <dbReference type="PROSITE" id="PS51192"/>
    </source>
</evidence>
<accession>A0ABQ2SUW8</accession>
<dbReference type="InterPro" id="IPR050474">
    <property type="entry name" value="Hel308_SKI2-like"/>
</dbReference>
<gene>
    <name evidence="7" type="ORF">GCM10008961_31360</name>
</gene>
<evidence type="ECO:0000256" key="1">
    <source>
        <dbReference type="ARBA" id="ARBA00022741"/>
    </source>
</evidence>
<feature type="domain" description="Helicase ATP-binding" evidence="5">
    <location>
        <begin position="36"/>
        <end position="215"/>
    </location>
</feature>
<evidence type="ECO:0000313" key="7">
    <source>
        <dbReference type="EMBL" id="GGS37522.1"/>
    </source>
</evidence>
<dbReference type="Pfam" id="PF00271">
    <property type="entry name" value="Helicase_C"/>
    <property type="match status" value="1"/>
</dbReference>
<comment type="caution">
    <text evidence="7">The sequence shown here is derived from an EMBL/GenBank/DDBJ whole genome shotgun (WGS) entry which is preliminary data.</text>
</comment>
<dbReference type="SMART" id="SM00490">
    <property type="entry name" value="HELICc"/>
    <property type="match status" value="1"/>
</dbReference>
<organism evidence="7 8">
    <name type="scientific">Deinococcus knuensis</name>
    <dbReference type="NCBI Taxonomy" id="1837380"/>
    <lineage>
        <taxon>Bacteria</taxon>
        <taxon>Thermotogati</taxon>
        <taxon>Deinococcota</taxon>
        <taxon>Deinococci</taxon>
        <taxon>Deinococcales</taxon>
        <taxon>Deinococcaceae</taxon>
        <taxon>Deinococcus</taxon>
    </lineage>
</organism>
<dbReference type="SUPFAM" id="SSF52540">
    <property type="entry name" value="P-loop containing nucleoside triphosphate hydrolases"/>
    <property type="match status" value="1"/>
</dbReference>
<dbReference type="Pfam" id="PF00270">
    <property type="entry name" value="DEAD"/>
    <property type="match status" value="1"/>
</dbReference>
<keyword evidence="3" id="KW-0347">Helicase</keyword>
<feature type="domain" description="Helicase C-terminal" evidence="6">
    <location>
        <begin position="242"/>
        <end position="408"/>
    </location>
</feature>
<name>A0ABQ2SUW8_9DEIO</name>
<keyword evidence="4" id="KW-0067">ATP-binding</keyword>
<dbReference type="PANTHER" id="PTHR47961">
    <property type="entry name" value="DNA POLYMERASE THETA, PUTATIVE (AFU_ORTHOLOGUE AFUA_1G05260)-RELATED"/>
    <property type="match status" value="1"/>
</dbReference>
<dbReference type="SMART" id="SM00487">
    <property type="entry name" value="DEXDc"/>
    <property type="match status" value="1"/>
</dbReference>
<keyword evidence="1" id="KW-0547">Nucleotide-binding</keyword>
<evidence type="ECO:0000256" key="3">
    <source>
        <dbReference type="ARBA" id="ARBA00022806"/>
    </source>
</evidence>
<dbReference type="EMBL" id="BMQO01000021">
    <property type="protein sequence ID" value="GGS37522.1"/>
    <property type="molecule type" value="Genomic_DNA"/>
</dbReference>
<dbReference type="InterPro" id="IPR001650">
    <property type="entry name" value="Helicase_C-like"/>
</dbReference>
<evidence type="ECO:0000313" key="8">
    <source>
        <dbReference type="Proteomes" id="UP000620633"/>
    </source>
</evidence>
<protein>
    <recommendedName>
        <fullName evidence="9">DEAD/DEAH box helicase</fullName>
    </recommendedName>
</protein>
<reference evidence="8" key="1">
    <citation type="journal article" date="2019" name="Int. J. Syst. Evol. Microbiol.">
        <title>The Global Catalogue of Microorganisms (GCM) 10K type strain sequencing project: providing services to taxonomists for standard genome sequencing and annotation.</title>
        <authorList>
            <consortium name="The Broad Institute Genomics Platform"/>
            <consortium name="The Broad Institute Genome Sequencing Center for Infectious Disease"/>
            <person name="Wu L."/>
            <person name="Ma J."/>
        </authorList>
    </citation>
    <scope>NUCLEOTIDE SEQUENCE [LARGE SCALE GENOMIC DNA]</scope>
    <source>
        <strain evidence="8">JCM 31406</strain>
    </source>
</reference>
<dbReference type="Proteomes" id="UP000620633">
    <property type="component" value="Unassembled WGS sequence"/>
</dbReference>
<dbReference type="InterPro" id="IPR014001">
    <property type="entry name" value="Helicase_ATP-bd"/>
</dbReference>
<evidence type="ECO:0000259" key="6">
    <source>
        <dbReference type="PROSITE" id="PS51194"/>
    </source>
</evidence>
<keyword evidence="8" id="KW-1185">Reference proteome</keyword>